<protein>
    <submittedName>
        <fullName evidence="6">Penicillin-binding protein activator</fullName>
    </submittedName>
</protein>
<dbReference type="InterPro" id="IPR051010">
    <property type="entry name" value="BCAA_transport"/>
</dbReference>
<keyword evidence="2 4" id="KW-0732">Signal</keyword>
<dbReference type="EMBL" id="JAGTUU010000006">
    <property type="protein sequence ID" value="MBS0125534.1"/>
    <property type="molecule type" value="Genomic_DNA"/>
</dbReference>
<dbReference type="RefSeq" id="WP_212537501.1">
    <property type="nucleotide sequence ID" value="NZ_JAGTUU010000006.1"/>
</dbReference>
<dbReference type="Pfam" id="PF13458">
    <property type="entry name" value="Peripla_BP_6"/>
    <property type="match status" value="1"/>
</dbReference>
<feature type="chain" id="PRO_5035148567" evidence="4">
    <location>
        <begin position="20"/>
        <end position="394"/>
    </location>
</feature>
<dbReference type="CDD" id="cd06339">
    <property type="entry name" value="PBP1_YraM_LppC_lipoprotein-like"/>
    <property type="match status" value="1"/>
</dbReference>
<organism evidence="6 7">
    <name type="scientific">Thetidibacter halocola</name>
    <dbReference type="NCBI Taxonomy" id="2827239"/>
    <lineage>
        <taxon>Bacteria</taxon>
        <taxon>Pseudomonadati</taxon>
        <taxon>Pseudomonadota</taxon>
        <taxon>Alphaproteobacteria</taxon>
        <taxon>Rhodobacterales</taxon>
        <taxon>Roseobacteraceae</taxon>
        <taxon>Thetidibacter</taxon>
    </lineage>
</organism>
<feature type="domain" description="Leucine-binding protein" evidence="5">
    <location>
        <begin position="50"/>
        <end position="375"/>
    </location>
</feature>
<dbReference type="InterPro" id="IPR028081">
    <property type="entry name" value="Leu-bd"/>
</dbReference>
<reference evidence="6" key="1">
    <citation type="submission" date="2021-04" db="EMBL/GenBank/DDBJ databases">
        <authorList>
            <person name="Yoon J."/>
        </authorList>
    </citation>
    <scope>NUCLEOTIDE SEQUENCE</scope>
    <source>
        <strain evidence="6">KMU-90</strain>
    </source>
</reference>
<evidence type="ECO:0000313" key="6">
    <source>
        <dbReference type="EMBL" id="MBS0125534.1"/>
    </source>
</evidence>
<dbReference type="SUPFAM" id="SSF53822">
    <property type="entry name" value="Periplasmic binding protein-like I"/>
    <property type="match status" value="1"/>
</dbReference>
<keyword evidence="3" id="KW-0029">Amino-acid transport</keyword>
<comment type="caution">
    <text evidence="6">The sequence shown here is derived from an EMBL/GenBank/DDBJ whole genome shotgun (WGS) entry which is preliminary data.</text>
</comment>
<evidence type="ECO:0000256" key="1">
    <source>
        <dbReference type="ARBA" id="ARBA00010062"/>
    </source>
</evidence>
<dbReference type="PANTHER" id="PTHR30483:SF6">
    <property type="entry name" value="PERIPLASMIC BINDING PROTEIN OF ABC TRANSPORTER FOR NATURAL AMINO ACIDS"/>
    <property type="match status" value="1"/>
</dbReference>
<sequence length="394" mass="40422">MFAVLSPLRKVLRPVAALAAAGFLAACDPSMMSLPGGAGSGGPTVDPGETVKVALLVPRSDPSAASIALAIENATRLAIAEAQGARIELAVYDTGGQAGLAQSQAQRAVDEGAQIILGPLRADAVNAAGVAVRDEGVNVLGFSNNPSIAGGNVFVLGLTFEDIAGRLMSYARRQGKQNVAIVYSNDVPGQFGRTAIEQAAARSGIRVIQSEAYDLSIEGVNAAAQRTAASRGIVDTVIITPEAQNAATPMLLQLLPENGLAPGAVQYVGLSRWDVKPALFSLPGAEGSWFAVPDSNSQGSFDQRYRAAYGETPHPLASLGYDGMTAITQLLRQGRSDALTGGALTRAGSFRGATGLFRLNADGTTSRALAVASVRNQQVVIIDPAPTNLGGAGF</sequence>
<dbReference type="PANTHER" id="PTHR30483">
    <property type="entry name" value="LEUCINE-SPECIFIC-BINDING PROTEIN"/>
    <property type="match status" value="1"/>
</dbReference>
<accession>A0A8J7WFR0</accession>
<keyword evidence="3" id="KW-0813">Transport</keyword>
<gene>
    <name evidence="6" type="ORF">KB874_15710</name>
</gene>
<dbReference type="Proteomes" id="UP000681356">
    <property type="component" value="Unassembled WGS sequence"/>
</dbReference>
<dbReference type="InterPro" id="IPR028082">
    <property type="entry name" value="Peripla_BP_I"/>
</dbReference>
<name>A0A8J7WFR0_9RHOB</name>
<evidence type="ECO:0000313" key="7">
    <source>
        <dbReference type="Proteomes" id="UP000681356"/>
    </source>
</evidence>
<dbReference type="AlphaFoldDB" id="A0A8J7WFR0"/>
<evidence type="ECO:0000256" key="3">
    <source>
        <dbReference type="ARBA" id="ARBA00022970"/>
    </source>
</evidence>
<comment type="similarity">
    <text evidence="1">Belongs to the leucine-binding protein family.</text>
</comment>
<feature type="signal peptide" evidence="4">
    <location>
        <begin position="1"/>
        <end position="19"/>
    </location>
</feature>
<dbReference type="Gene3D" id="3.40.50.2300">
    <property type="match status" value="2"/>
</dbReference>
<evidence type="ECO:0000256" key="4">
    <source>
        <dbReference type="SAM" id="SignalP"/>
    </source>
</evidence>
<keyword evidence="7" id="KW-1185">Reference proteome</keyword>
<evidence type="ECO:0000259" key="5">
    <source>
        <dbReference type="Pfam" id="PF13458"/>
    </source>
</evidence>
<evidence type="ECO:0000256" key="2">
    <source>
        <dbReference type="ARBA" id="ARBA00022729"/>
    </source>
</evidence>
<proteinExistence type="inferred from homology"/>
<dbReference type="GO" id="GO:0006865">
    <property type="term" value="P:amino acid transport"/>
    <property type="evidence" value="ECO:0007669"/>
    <property type="project" value="UniProtKB-KW"/>
</dbReference>